<dbReference type="SMART" id="SM00850">
    <property type="entry name" value="LytTR"/>
    <property type="match status" value="1"/>
</dbReference>
<dbReference type="GO" id="GO:0000156">
    <property type="term" value="F:phosphorelay response regulator activity"/>
    <property type="evidence" value="ECO:0007669"/>
    <property type="project" value="InterPro"/>
</dbReference>
<evidence type="ECO:0000313" key="1">
    <source>
        <dbReference type="EMBL" id="TYK94464.1"/>
    </source>
</evidence>
<name>A0A5S4TDS4_STRPY</name>
<dbReference type="Proteomes" id="UP000325300">
    <property type="component" value="Unassembled WGS sequence"/>
</dbReference>
<dbReference type="PANTHER" id="PTHR37299">
    <property type="entry name" value="TRANSCRIPTIONAL REGULATOR-RELATED"/>
    <property type="match status" value="1"/>
</dbReference>
<dbReference type="EMBL" id="SJLI01000006">
    <property type="protein sequence ID" value="TYK94464.1"/>
    <property type="molecule type" value="Genomic_DNA"/>
</dbReference>
<dbReference type="GO" id="GO:0003677">
    <property type="term" value="F:DNA binding"/>
    <property type="evidence" value="ECO:0007669"/>
    <property type="project" value="InterPro"/>
</dbReference>
<dbReference type="Pfam" id="PF04397">
    <property type="entry name" value="LytTR"/>
    <property type="match status" value="1"/>
</dbReference>
<proteinExistence type="predicted"/>
<dbReference type="PROSITE" id="PS50930">
    <property type="entry name" value="HTH_LYTTR"/>
    <property type="match status" value="1"/>
</dbReference>
<comment type="caution">
    <text evidence="1">The sequence shown here is derived from an EMBL/GenBank/DDBJ whole genome shotgun (WGS) entry which is preliminary data.</text>
</comment>
<gene>
    <name evidence="1" type="ORF">E0F67_07270</name>
</gene>
<dbReference type="PANTHER" id="PTHR37299:SF1">
    <property type="entry name" value="STAGE 0 SPORULATION PROTEIN A HOMOLOG"/>
    <property type="match status" value="1"/>
</dbReference>
<dbReference type="Gene3D" id="2.40.50.1020">
    <property type="entry name" value="LytTr DNA-binding domain"/>
    <property type="match status" value="1"/>
</dbReference>
<protein>
    <submittedName>
        <fullName evidence="1">LytTR family transcriptional regulator</fullName>
    </submittedName>
</protein>
<dbReference type="InterPro" id="IPR007492">
    <property type="entry name" value="LytTR_DNA-bd_dom"/>
</dbReference>
<evidence type="ECO:0000313" key="2">
    <source>
        <dbReference type="Proteomes" id="UP000325300"/>
    </source>
</evidence>
<organism evidence="1 2">
    <name type="scientific">Streptococcus pyogenes</name>
    <dbReference type="NCBI Taxonomy" id="1314"/>
    <lineage>
        <taxon>Bacteria</taxon>
        <taxon>Bacillati</taxon>
        <taxon>Bacillota</taxon>
        <taxon>Bacilli</taxon>
        <taxon>Lactobacillales</taxon>
        <taxon>Streptococcaceae</taxon>
        <taxon>Streptococcus</taxon>
    </lineage>
</organism>
<sequence length="110" mass="12962">MEFLVVNDKNNIMKVALSDIFYLTPSGEKPHVLNVVTLQGFYEIHATISSLEAELQSVFFRCHRKYLVNLKKIRGFNHSTKSILFFGDQVEDISYSRYKKKELLKFWKQI</sequence>
<accession>A0A5S4TDS4</accession>
<dbReference type="InterPro" id="IPR046947">
    <property type="entry name" value="LytR-like"/>
</dbReference>
<dbReference type="AlphaFoldDB" id="A0A5S4TDS4"/>
<dbReference type="RefSeq" id="WP_023612241.1">
    <property type="nucleotide sequence ID" value="NZ_CAAHKZ010000004.1"/>
</dbReference>
<reference evidence="1 2" key="1">
    <citation type="submission" date="2019-02" db="EMBL/GenBank/DDBJ databases">
        <title>Novel genomic isolates of S. pyogenes and S. dysgalactiae subsp. equisimilis associated to necrotising fasciitis (NSTI).</title>
        <authorList>
            <person name="Barrantes I."/>
        </authorList>
    </citation>
    <scope>NUCLEOTIDE SEQUENCE [LARGE SCALE GENOMIC DNA]</scope>
    <source>
        <strain evidence="1 2">SPY5003</strain>
    </source>
</reference>